<dbReference type="SUPFAM" id="SSF53323">
    <property type="entry name" value="Pyruvate-ferredoxin oxidoreductase, PFOR, domain III"/>
    <property type="match status" value="1"/>
</dbReference>
<dbReference type="InterPro" id="IPR002869">
    <property type="entry name" value="Pyrv_flavodox_OxRed_cen"/>
</dbReference>
<keyword evidence="1" id="KW-0560">Oxidoreductase</keyword>
<dbReference type="AlphaFoldDB" id="A0A938BMH1"/>
<organism evidence="3 4">
    <name type="scientific">Eiseniibacteriota bacterium</name>
    <dbReference type="NCBI Taxonomy" id="2212470"/>
    <lineage>
        <taxon>Bacteria</taxon>
        <taxon>Candidatus Eiseniibacteriota</taxon>
    </lineage>
</organism>
<feature type="domain" description="Pyruvate/ketoisovalerate oxidoreductase catalytic" evidence="2">
    <location>
        <begin position="14"/>
        <end position="180"/>
    </location>
</feature>
<feature type="non-terminal residue" evidence="3">
    <location>
        <position position="206"/>
    </location>
</feature>
<evidence type="ECO:0000313" key="3">
    <source>
        <dbReference type="EMBL" id="MBM3318014.1"/>
    </source>
</evidence>
<dbReference type="PANTHER" id="PTHR42730:SF1">
    <property type="entry name" value="2-OXOGLUTARATE SYNTHASE SUBUNIT KORC"/>
    <property type="match status" value="1"/>
</dbReference>
<sequence length="206" mass="21889">MDANDFVVGISGEAGEGVLVTGDLLTQIAARANLHISSTQTFPAEVRGGQSFVQIRIGVDSVYNPGDRLDVIVAFSQLAYHAVKSSASSEAIVFVDGDPDEIDITAMFGDWRGGPVYVVPMGKLAAEVGERRAKNIVALGAIAAHLGLPGEHGEALVRRFFAKKGDAVVRPNLAALEAGRRYALERLKKRDILTVPTVPGDGYMVM</sequence>
<comment type="caution">
    <text evidence="3">The sequence shown here is derived from an EMBL/GenBank/DDBJ whole genome shotgun (WGS) entry which is preliminary data.</text>
</comment>
<reference evidence="3" key="1">
    <citation type="submission" date="2019-03" db="EMBL/GenBank/DDBJ databases">
        <title>Lake Tanganyika Metagenome-Assembled Genomes (MAGs).</title>
        <authorList>
            <person name="Tran P."/>
        </authorList>
    </citation>
    <scope>NUCLEOTIDE SEQUENCE</scope>
    <source>
        <strain evidence="3">M_DeepCast_400m_m2_100</strain>
    </source>
</reference>
<dbReference type="GO" id="GO:0016903">
    <property type="term" value="F:oxidoreductase activity, acting on the aldehyde or oxo group of donors"/>
    <property type="evidence" value="ECO:0007669"/>
    <property type="project" value="InterPro"/>
</dbReference>
<dbReference type="EMBL" id="VGIY01000239">
    <property type="protein sequence ID" value="MBM3318014.1"/>
    <property type="molecule type" value="Genomic_DNA"/>
</dbReference>
<evidence type="ECO:0000313" key="4">
    <source>
        <dbReference type="Proteomes" id="UP000748308"/>
    </source>
</evidence>
<protein>
    <submittedName>
        <fullName evidence="3">2-oxoacid:acceptor oxidoreductase family protein</fullName>
    </submittedName>
</protein>
<gene>
    <name evidence="3" type="ORF">FJY75_09200</name>
</gene>
<evidence type="ECO:0000256" key="1">
    <source>
        <dbReference type="ARBA" id="ARBA00023002"/>
    </source>
</evidence>
<dbReference type="Gene3D" id="3.40.920.10">
    <property type="entry name" value="Pyruvate-ferredoxin oxidoreductase, PFOR, domain III"/>
    <property type="match status" value="1"/>
</dbReference>
<accession>A0A938BMH1</accession>
<proteinExistence type="predicted"/>
<dbReference type="Proteomes" id="UP000748308">
    <property type="component" value="Unassembled WGS sequence"/>
</dbReference>
<evidence type="ECO:0000259" key="2">
    <source>
        <dbReference type="Pfam" id="PF01558"/>
    </source>
</evidence>
<name>A0A938BMH1_UNCEI</name>
<dbReference type="InterPro" id="IPR019752">
    <property type="entry name" value="Pyrv/ketoisovalerate_OxRed_cat"/>
</dbReference>
<dbReference type="PANTHER" id="PTHR42730">
    <property type="entry name" value="2-OXOGLUTARATE SYNTHASE SUBUNIT KORC"/>
    <property type="match status" value="1"/>
</dbReference>
<dbReference type="InterPro" id="IPR052554">
    <property type="entry name" value="2-oxoglutarate_synth_KorC"/>
</dbReference>
<dbReference type="Pfam" id="PF01558">
    <property type="entry name" value="POR"/>
    <property type="match status" value="1"/>
</dbReference>